<evidence type="ECO:0000256" key="1">
    <source>
        <dbReference type="ARBA" id="ARBA00006484"/>
    </source>
</evidence>
<dbReference type="PRINTS" id="PR00081">
    <property type="entry name" value="GDHRDH"/>
</dbReference>
<sequence length="284" mass="30449">MTDNKKVWFVTGASRGLGLQIAKAALDAGDRVVATGRDADAVKKVLPDTDDSLALQLDVTDATQADAAVAKAVDHFGRIDVLVNNAGYGQLGVFEEIVHEKIVRQFDTNVHGTMHVTRAVLPTMRSQKSGHIFNISSIGGALGFDIASIYCATKFAVEGFSECLALEVKPFNIGVTIVEPGFFRTDFLDESSIRYSDQPIGDYAEYAKATQGFYQSQNHVQAGDPAKLGAALVRLSREDEAPLRYAAGSDAFEYLSGAYDARKGELAKWQDLSKSTDGATASAA</sequence>
<evidence type="ECO:0000313" key="4">
    <source>
        <dbReference type="EMBL" id="GFE66552.1"/>
    </source>
</evidence>
<dbReference type="InterPro" id="IPR020904">
    <property type="entry name" value="Sc_DH/Rdtase_CS"/>
</dbReference>
<dbReference type="AlphaFoldDB" id="A0A6N6JMU5"/>
<dbReference type="Gene3D" id="3.40.50.720">
    <property type="entry name" value="NAD(P)-binding Rossmann-like Domain"/>
    <property type="match status" value="1"/>
</dbReference>
<proteinExistence type="inferred from homology"/>
<dbReference type="PANTHER" id="PTHR43976">
    <property type="entry name" value="SHORT CHAIN DEHYDROGENASE"/>
    <property type="match status" value="1"/>
</dbReference>
<dbReference type="NCBIfam" id="NF006114">
    <property type="entry name" value="PRK08263.1"/>
    <property type="match status" value="1"/>
</dbReference>
<keyword evidence="2" id="KW-0560">Oxidoreductase</keyword>
<dbReference type="Pfam" id="PF00106">
    <property type="entry name" value="adh_short"/>
    <property type="match status" value="1"/>
</dbReference>
<evidence type="ECO:0000256" key="2">
    <source>
        <dbReference type="ARBA" id="ARBA00023002"/>
    </source>
</evidence>
<dbReference type="Proteomes" id="UP000436822">
    <property type="component" value="Unassembled WGS sequence"/>
</dbReference>
<dbReference type="PROSITE" id="PS00061">
    <property type="entry name" value="ADH_SHORT"/>
    <property type="match status" value="1"/>
</dbReference>
<dbReference type="EMBL" id="BLJE01000005">
    <property type="protein sequence ID" value="GFE66552.1"/>
    <property type="molecule type" value="Genomic_DNA"/>
</dbReference>
<dbReference type="SUPFAM" id="SSF51735">
    <property type="entry name" value="NAD(P)-binding Rossmann-fold domains"/>
    <property type="match status" value="1"/>
</dbReference>
<dbReference type="CDD" id="cd05374">
    <property type="entry name" value="17beta-HSD-like_SDR_c"/>
    <property type="match status" value="1"/>
</dbReference>
<evidence type="ECO:0000256" key="3">
    <source>
        <dbReference type="RuleBase" id="RU000363"/>
    </source>
</evidence>
<dbReference type="PANTHER" id="PTHR43976:SF16">
    <property type="entry name" value="SHORT-CHAIN DEHYDROGENASE_REDUCTASE FAMILY PROTEIN"/>
    <property type="match status" value="1"/>
</dbReference>
<dbReference type="InterPro" id="IPR051911">
    <property type="entry name" value="SDR_oxidoreductase"/>
</dbReference>
<dbReference type="OrthoDB" id="9793825at2"/>
<accession>A0A6N6JMU5</accession>
<comment type="caution">
    <text evidence="4">The sequence shown here is derived from an EMBL/GenBank/DDBJ whole genome shotgun (WGS) entry which is preliminary data.</text>
</comment>
<dbReference type="InterPro" id="IPR002347">
    <property type="entry name" value="SDR_fam"/>
</dbReference>
<organism evidence="4 5">
    <name type="scientific">Litoreibacter roseus</name>
    <dbReference type="NCBI Taxonomy" id="2601869"/>
    <lineage>
        <taxon>Bacteria</taxon>
        <taxon>Pseudomonadati</taxon>
        <taxon>Pseudomonadota</taxon>
        <taxon>Alphaproteobacteria</taxon>
        <taxon>Rhodobacterales</taxon>
        <taxon>Roseobacteraceae</taxon>
        <taxon>Litoreibacter</taxon>
    </lineage>
</organism>
<protein>
    <submittedName>
        <fullName evidence="4">Short-chain dehydrogenase/reductase</fullName>
    </submittedName>
</protein>
<dbReference type="NCBIfam" id="NF004824">
    <property type="entry name" value="PRK06180.1"/>
    <property type="match status" value="1"/>
</dbReference>
<dbReference type="InterPro" id="IPR036291">
    <property type="entry name" value="NAD(P)-bd_dom_sf"/>
</dbReference>
<reference evidence="4 5" key="1">
    <citation type="submission" date="2019-12" db="EMBL/GenBank/DDBJ databases">
        <title>Litoreibacter badius sp. nov., a novel bacteriochlorophyll a-containing bacterium in the genus Litoreibacter.</title>
        <authorList>
            <person name="Kanamuro M."/>
            <person name="Takabe Y."/>
            <person name="Mori K."/>
            <person name="Takaichi S."/>
            <person name="Hanada S."/>
        </authorList>
    </citation>
    <scope>NUCLEOTIDE SEQUENCE [LARGE SCALE GENOMIC DNA]</scope>
    <source>
        <strain evidence="4 5">K6</strain>
    </source>
</reference>
<keyword evidence="5" id="KW-1185">Reference proteome</keyword>
<comment type="similarity">
    <text evidence="1 3">Belongs to the short-chain dehydrogenases/reductases (SDR) family.</text>
</comment>
<gene>
    <name evidence="4" type="ORF">KIN_36260</name>
</gene>
<evidence type="ECO:0000313" key="5">
    <source>
        <dbReference type="Proteomes" id="UP000436822"/>
    </source>
</evidence>
<dbReference type="PRINTS" id="PR00080">
    <property type="entry name" value="SDRFAMILY"/>
</dbReference>
<dbReference type="GO" id="GO:0016491">
    <property type="term" value="F:oxidoreductase activity"/>
    <property type="evidence" value="ECO:0007669"/>
    <property type="project" value="UniProtKB-KW"/>
</dbReference>
<name>A0A6N6JMU5_9RHOB</name>
<dbReference type="RefSeq" id="WP_159809703.1">
    <property type="nucleotide sequence ID" value="NZ_BLJE01000005.1"/>
</dbReference>